<dbReference type="EMBL" id="CP092875">
    <property type="protein sequence ID" value="UYV75482.1"/>
    <property type="molecule type" value="Genomic_DNA"/>
</dbReference>
<accession>A0ABY6L5K1</accession>
<evidence type="ECO:0000313" key="2">
    <source>
        <dbReference type="Proteomes" id="UP001235939"/>
    </source>
</evidence>
<sequence>MINITIFCLQQIEMSVESEPKKRKRGYVCPSTKATSIDRFARFQELEIYYAGLVPPYAKHCLFSEAIGLRRLFWKLAGQAPQLLARRIAEVDPYLIRSYDSGNSTLRHLELFREFLLRLGTVLIQQSLQFSVLELLGRFSTWFIIKFKIATLEFFKPPETLRFAQSVVAVNFLEHSVGFSGTFLPVEGEQQNFPQMGTWIGNRHFPRAPEIFHDLNFSKTPHMLMPRESKNKMPSTAPPSAQIELHSTLWQPFSRFILIDLNASAFVIKTGSTTQWQADLAPEEIAASDMRNRRQCAAAPNMEYRLILYPWIRSPYRVLSTRPAEPRFLLLTLDSVVQTVPLRPKVWSQRLPEISRNGYLRPSLDLHFRLLGIINQLKLPFSHQILWCNSEDVANAIKQISIIKRLNCSSRSEANACVIPAVADGIRAHRIPSHFTIAHSMGIRQFHHFLELKLAILSLETFDDATIQWLQTSSHIWWKEVYLYVAETIIRDAVRRSVI</sequence>
<keyword evidence="2" id="KW-1185">Reference proteome</keyword>
<dbReference type="Proteomes" id="UP001235939">
    <property type="component" value="Chromosome 13"/>
</dbReference>
<reference evidence="1 2" key="1">
    <citation type="submission" date="2022-01" db="EMBL/GenBank/DDBJ databases">
        <title>A chromosomal length assembly of Cordylochernes scorpioides.</title>
        <authorList>
            <person name="Zeh D."/>
            <person name="Zeh J."/>
        </authorList>
    </citation>
    <scope>NUCLEOTIDE SEQUENCE [LARGE SCALE GENOMIC DNA]</scope>
    <source>
        <strain evidence="1">IN4F17</strain>
        <tissue evidence="1">Whole Body</tissue>
    </source>
</reference>
<gene>
    <name evidence="1" type="ORF">LAZ67_13000378</name>
</gene>
<protein>
    <submittedName>
        <fullName evidence="1">Uncharacterized protein</fullName>
    </submittedName>
</protein>
<name>A0ABY6L5K1_9ARAC</name>
<evidence type="ECO:0000313" key="1">
    <source>
        <dbReference type="EMBL" id="UYV75482.1"/>
    </source>
</evidence>
<organism evidence="1 2">
    <name type="scientific">Cordylochernes scorpioides</name>
    <dbReference type="NCBI Taxonomy" id="51811"/>
    <lineage>
        <taxon>Eukaryota</taxon>
        <taxon>Metazoa</taxon>
        <taxon>Ecdysozoa</taxon>
        <taxon>Arthropoda</taxon>
        <taxon>Chelicerata</taxon>
        <taxon>Arachnida</taxon>
        <taxon>Pseudoscorpiones</taxon>
        <taxon>Cheliferoidea</taxon>
        <taxon>Chernetidae</taxon>
        <taxon>Cordylochernes</taxon>
    </lineage>
</organism>
<proteinExistence type="predicted"/>